<sequence>MPMTLTQQTAPYAHWEYVHPETGDRLRIIPERGGIVSEWRCGEREVLYFDQERYADPAKSIRGGIPVLFPICGNLPGDLLQVKGVDHTLKQHGFARNLPWQLQLLDDQSGVRLSLSSTDDTLAAYPFVFVVEMEVRPVAMALEISTTIHNRSDQPMPFSFGLHPYFNVSDLAQTRLTGLAERCMNHLEMADAATDEQLSRLPEGVDFLCRPAGDVTLIDDVSGAQLQLQHQEPMDLTVVWTEPPRKMVCLEPWTGPRQSLVSGDRKLVLEPGTQQTVACRYAVS</sequence>
<dbReference type="STRING" id="84588.SYNW0160"/>
<dbReference type="PANTHER" id="PTHR11122">
    <property type="entry name" value="APOSPORY-ASSOCIATED PROTEIN C-RELATED"/>
    <property type="match status" value="1"/>
</dbReference>
<reference evidence="1 2" key="1">
    <citation type="journal article" date="2003" name="Nature">
        <title>The genome of a motile marine Synechococcus.</title>
        <authorList>
            <person name="Palenik B."/>
            <person name="Brahamsha B."/>
            <person name="Larimer F."/>
            <person name="Land M."/>
            <person name="Hauser L."/>
            <person name="Chain P."/>
            <person name="Lamerdin J."/>
            <person name="Regala W."/>
            <person name="Allen E.A."/>
            <person name="McCarren J."/>
            <person name="Paulsen I."/>
            <person name="Dufresne A."/>
            <person name="Partensky F."/>
            <person name="Webb E."/>
            <person name="Waterbury J."/>
        </authorList>
    </citation>
    <scope>NUCLEOTIDE SEQUENCE [LARGE SCALE GENOMIC DNA]</scope>
    <source>
        <strain evidence="1 2">WH8102</strain>
    </source>
</reference>
<dbReference type="InterPro" id="IPR008183">
    <property type="entry name" value="Aldose_1/G6P_1-epimerase"/>
</dbReference>
<dbReference type="GO" id="GO:0005975">
    <property type="term" value="P:carbohydrate metabolic process"/>
    <property type="evidence" value="ECO:0007669"/>
    <property type="project" value="InterPro"/>
</dbReference>
<protein>
    <recommendedName>
        <fullName evidence="3">Galactose mutarotase</fullName>
    </recommendedName>
</protein>
<dbReference type="RefSeq" id="WP_011127036.1">
    <property type="nucleotide sequence ID" value="NC_005070.1"/>
</dbReference>
<dbReference type="Proteomes" id="UP000001422">
    <property type="component" value="Chromosome"/>
</dbReference>
<dbReference type="InterPro" id="IPR014718">
    <property type="entry name" value="GH-type_carb-bd"/>
</dbReference>
<name>Q7U9U3_PARMW</name>
<dbReference type="GO" id="GO:0016853">
    <property type="term" value="F:isomerase activity"/>
    <property type="evidence" value="ECO:0007669"/>
    <property type="project" value="InterPro"/>
</dbReference>
<organism evidence="1 2">
    <name type="scientific">Parasynechococcus marenigrum (strain WH8102)</name>
    <dbReference type="NCBI Taxonomy" id="84588"/>
    <lineage>
        <taxon>Bacteria</taxon>
        <taxon>Bacillati</taxon>
        <taxon>Cyanobacteriota</taxon>
        <taxon>Cyanophyceae</taxon>
        <taxon>Synechococcales</taxon>
        <taxon>Prochlorococcaceae</taxon>
        <taxon>Parasynechococcus</taxon>
        <taxon>Parasynechococcus marenigrum</taxon>
    </lineage>
</organism>
<dbReference type="InterPro" id="IPR011013">
    <property type="entry name" value="Gal_mutarotase_sf_dom"/>
</dbReference>
<proteinExistence type="predicted"/>
<dbReference type="Gene3D" id="2.70.98.10">
    <property type="match status" value="1"/>
</dbReference>
<gene>
    <name evidence="1" type="ordered locus">SYNW0160</name>
</gene>
<dbReference type="PANTHER" id="PTHR11122:SF13">
    <property type="entry name" value="GLUCOSE-6-PHOSPHATE 1-EPIMERASE"/>
    <property type="match status" value="1"/>
</dbReference>
<accession>Q7U9U3</accession>
<dbReference type="eggNOG" id="COG2017">
    <property type="taxonomic scope" value="Bacteria"/>
</dbReference>
<dbReference type="CDD" id="cd09025">
    <property type="entry name" value="Aldose_epim_Slr1438"/>
    <property type="match status" value="1"/>
</dbReference>
<dbReference type="HOGENOM" id="CLU_057834_0_0_3"/>
<dbReference type="EMBL" id="BX569689">
    <property type="protein sequence ID" value="CAE06675.1"/>
    <property type="molecule type" value="Genomic_DNA"/>
</dbReference>
<dbReference type="AlphaFoldDB" id="Q7U9U3"/>
<dbReference type="Pfam" id="PF01263">
    <property type="entry name" value="Aldose_epim"/>
    <property type="match status" value="1"/>
</dbReference>
<keyword evidence="2" id="KW-1185">Reference proteome</keyword>
<evidence type="ECO:0008006" key="3">
    <source>
        <dbReference type="Google" id="ProtNLM"/>
    </source>
</evidence>
<evidence type="ECO:0000313" key="2">
    <source>
        <dbReference type="Proteomes" id="UP000001422"/>
    </source>
</evidence>
<dbReference type="SUPFAM" id="SSF74650">
    <property type="entry name" value="Galactose mutarotase-like"/>
    <property type="match status" value="1"/>
</dbReference>
<dbReference type="KEGG" id="syw:SYNW0160"/>
<evidence type="ECO:0000313" key="1">
    <source>
        <dbReference type="EMBL" id="CAE06675.1"/>
    </source>
</evidence>
<dbReference type="GO" id="GO:0030246">
    <property type="term" value="F:carbohydrate binding"/>
    <property type="evidence" value="ECO:0007669"/>
    <property type="project" value="InterPro"/>
</dbReference>